<dbReference type="PANTHER" id="PTHR23502">
    <property type="entry name" value="MAJOR FACILITATOR SUPERFAMILY"/>
    <property type="match status" value="1"/>
</dbReference>
<dbReference type="OrthoDB" id="2585655at2759"/>
<dbReference type="SUPFAM" id="SSF103473">
    <property type="entry name" value="MFS general substrate transporter"/>
    <property type="match status" value="1"/>
</dbReference>
<evidence type="ECO:0000256" key="5">
    <source>
        <dbReference type="SAM" id="MobiDB-lite"/>
    </source>
</evidence>
<feature type="transmembrane region" description="Helical" evidence="6">
    <location>
        <begin position="345"/>
        <end position="363"/>
    </location>
</feature>
<keyword evidence="4 6" id="KW-0472">Membrane</keyword>
<dbReference type="EMBL" id="ML769493">
    <property type="protein sequence ID" value="KAE9397721.1"/>
    <property type="molecule type" value="Genomic_DNA"/>
</dbReference>
<feature type="transmembrane region" description="Helical" evidence="6">
    <location>
        <begin position="75"/>
        <end position="93"/>
    </location>
</feature>
<protein>
    <submittedName>
        <fullName evidence="8">MFS general substrate transporter</fullName>
    </submittedName>
</protein>
<dbReference type="AlphaFoldDB" id="A0A6A4HJM8"/>
<evidence type="ECO:0000259" key="7">
    <source>
        <dbReference type="PROSITE" id="PS50850"/>
    </source>
</evidence>
<evidence type="ECO:0000256" key="4">
    <source>
        <dbReference type="ARBA" id="ARBA00023136"/>
    </source>
</evidence>
<feature type="transmembrane region" description="Helical" evidence="6">
    <location>
        <begin position="195"/>
        <end position="214"/>
    </location>
</feature>
<name>A0A6A4HJM8_9AGAR</name>
<proteinExistence type="predicted"/>
<dbReference type="Gene3D" id="1.20.1250.20">
    <property type="entry name" value="MFS general substrate transporter like domains"/>
    <property type="match status" value="1"/>
</dbReference>
<evidence type="ECO:0000256" key="6">
    <source>
        <dbReference type="SAM" id="Phobius"/>
    </source>
</evidence>
<feature type="transmembrane region" description="Helical" evidence="6">
    <location>
        <begin position="384"/>
        <end position="405"/>
    </location>
</feature>
<evidence type="ECO:0000313" key="8">
    <source>
        <dbReference type="EMBL" id="KAE9397721.1"/>
    </source>
</evidence>
<comment type="subcellular location">
    <subcellularLocation>
        <location evidence="1">Membrane</location>
        <topology evidence="1">Multi-pass membrane protein</topology>
    </subcellularLocation>
</comment>
<feature type="transmembrane region" description="Helical" evidence="6">
    <location>
        <begin position="39"/>
        <end position="63"/>
    </location>
</feature>
<feature type="transmembrane region" description="Helical" evidence="6">
    <location>
        <begin position="306"/>
        <end position="325"/>
    </location>
</feature>
<evidence type="ECO:0000256" key="1">
    <source>
        <dbReference type="ARBA" id="ARBA00004141"/>
    </source>
</evidence>
<sequence length="504" mass="54512">MSTPETKSASSDVSEPTVDVEHMPVADDPRKWSNARKNFVLLQVAFGSVIAGLGGNIQTAAIAEMEADLPATPSQISLSLSLFMLLQGLFPLMWVSISEVKGRKLIYIISMLLFTAGSVVVAVSNSVGLVIGFRCLQAAGSSAVLSIGAATLADIYDPAERGRKMGFYYVAPLLATSLAPIIGGGLTSAFTWRGAFWFCTIDGGAAFLSFLLLFKDTYRCERSLTYQNVLKARLREAARKKALRAEQAELDSPGGNLPHENTAKDLEKQDITVTEASEIIPQVKLGLRDINPFTPLLLTIRRTYNVFMILASGLNFAFEFVVVYTTSRSLNTYYHFSPVKIGLSLLAFGLGTVSGSAFGGRWSDYQLARLKAKNGGQGTPEMRLRSTVHGLVLFPLCVAGFAWVLQERLHIAGVCVMLFACGFVACVVYASSLAYIIDSNVGRSGSAIALNSFVRCTLAFAFEEIAVPMQDALGDVLLIVAVMYKGAQWRTEADARELAAQEKQ</sequence>
<feature type="transmembrane region" description="Helical" evidence="6">
    <location>
        <begin position="136"/>
        <end position="155"/>
    </location>
</feature>
<keyword evidence="3 6" id="KW-1133">Transmembrane helix</keyword>
<keyword evidence="9" id="KW-1185">Reference proteome</keyword>
<evidence type="ECO:0000313" key="9">
    <source>
        <dbReference type="Proteomes" id="UP000799118"/>
    </source>
</evidence>
<dbReference type="GO" id="GO:0022857">
    <property type="term" value="F:transmembrane transporter activity"/>
    <property type="evidence" value="ECO:0007669"/>
    <property type="project" value="InterPro"/>
</dbReference>
<dbReference type="GO" id="GO:0005886">
    <property type="term" value="C:plasma membrane"/>
    <property type="evidence" value="ECO:0007669"/>
    <property type="project" value="TreeGrafter"/>
</dbReference>
<dbReference type="InterPro" id="IPR020846">
    <property type="entry name" value="MFS_dom"/>
</dbReference>
<dbReference type="InterPro" id="IPR036259">
    <property type="entry name" value="MFS_trans_sf"/>
</dbReference>
<dbReference type="PROSITE" id="PS50850">
    <property type="entry name" value="MFS"/>
    <property type="match status" value="1"/>
</dbReference>
<dbReference type="Gene3D" id="1.20.1720.10">
    <property type="entry name" value="Multidrug resistance protein D"/>
    <property type="match status" value="1"/>
</dbReference>
<feature type="transmembrane region" description="Helical" evidence="6">
    <location>
        <begin position="411"/>
        <end position="437"/>
    </location>
</feature>
<evidence type="ECO:0000256" key="3">
    <source>
        <dbReference type="ARBA" id="ARBA00022989"/>
    </source>
</evidence>
<feature type="compositionally biased region" description="Polar residues" evidence="5">
    <location>
        <begin position="1"/>
        <end position="14"/>
    </location>
</feature>
<accession>A0A6A4HJM8</accession>
<dbReference type="InterPro" id="IPR011701">
    <property type="entry name" value="MFS"/>
</dbReference>
<feature type="region of interest" description="Disordered" evidence="5">
    <location>
        <begin position="1"/>
        <end position="20"/>
    </location>
</feature>
<organism evidence="8 9">
    <name type="scientific">Gymnopus androsaceus JB14</name>
    <dbReference type="NCBI Taxonomy" id="1447944"/>
    <lineage>
        <taxon>Eukaryota</taxon>
        <taxon>Fungi</taxon>
        <taxon>Dikarya</taxon>
        <taxon>Basidiomycota</taxon>
        <taxon>Agaricomycotina</taxon>
        <taxon>Agaricomycetes</taxon>
        <taxon>Agaricomycetidae</taxon>
        <taxon>Agaricales</taxon>
        <taxon>Marasmiineae</taxon>
        <taxon>Omphalotaceae</taxon>
        <taxon>Gymnopus</taxon>
    </lineage>
</organism>
<feature type="domain" description="Major facilitator superfamily (MFS) profile" evidence="7">
    <location>
        <begin position="40"/>
        <end position="504"/>
    </location>
</feature>
<keyword evidence="2 6" id="KW-0812">Transmembrane</keyword>
<evidence type="ECO:0000256" key="2">
    <source>
        <dbReference type="ARBA" id="ARBA00022692"/>
    </source>
</evidence>
<dbReference type="PANTHER" id="PTHR23502:SF5">
    <property type="entry name" value="QUINIDINE RESISTANCE PROTEIN 3"/>
    <property type="match status" value="1"/>
</dbReference>
<feature type="transmembrane region" description="Helical" evidence="6">
    <location>
        <begin position="105"/>
        <end position="124"/>
    </location>
</feature>
<reference evidence="8" key="1">
    <citation type="journal article" date="2019" name="Environ. Microbiol.">
        <title>Fungal ecological strategies reflected in gene transcription - a case study of two litter decomposers.</title>
        <authorList>
            <person name="Barbi F."/>
            <person name="Kohler A."/>
            <person name="Barry K."/>
            <person name="Baskaran P."/>
            <person name="Daum C."/>
            <person name="Fauchery L."/>
            <person name="Ihrmark K."/>
            <person name="Kuo A."/>
            <person name="LaButti K."/>
            <person name="Lipzen A."/>
            <person name="Morin E."/>
            <person name="Grigoriev I.V."/>
            <person name="Henrissat B."/>
            <person name="Lindahl B."/>
            <person name="Martin F."/>
        </authorList>
    </citation>
    <scope>NUCLEOTIDE SEQUENCE</scope>
    <source>
        <strain evidence="8">JB14</strain>
    </source>
</reference>
<dbReference type="Proteomes" id="UP000799118">
    <property type="component" value="Unassembled WGS sequence"/>
</dbReference>
<dbReference type="Pfam" id="PF07690">
    <property type="entry name" value="MFS_1"/>
    <property type="match status" value="1"/>
</dbReference>
<gene>
    <name evidence="8" type="ORF">BT96DRAFT_957827</name>
</gene>
<feature type="transmembrane region" description="Helical" evidence="6">
    <location>
        <begin position="167"/>
        <end position="189"/>
    </location>
</feature>